<dbReference type="FunFam" id="3.30.230.70:FF:000002">
    <property type="entry name" value="Polyribonucleotide nucleotidyltransferase"/>
    <property type="match status" value="1"/>
</dbReference>
<dbReference type="Pfam" id="PF03725">
    <property type="entry name" value="RNase_PH_C"/>
    <property type="match status" value="1"/>
</dbReference>
<reference evidence="11" key="1">
    <citation type="submission" date="2021-04" db="EMBL/GenBank/DDBJ databases">
        <title>Proteiniclasticum sedimins sp. nov., an obligate anaerobic bacterium isolated from anaerobic sludge.</title>
        <authorList>
            <person name="Liu J."/>
        </authorList>
    </citation>
    <scope>NUCLEOTIDE SEQUENCE</scope>
    <source>
        <strain evidence="11">BAD-10</strain>
    </source>
</reference>
<comment type="function">
    <text evidence="9">Involved in mRNA degradation. Catalyzes the phosphorolysis of single-stranded polyribonucleotides processively in the 3'- to 5'-direction.</text>
</comment>
<evidence type="ECO:0000256" key="4">
    <source>
        <dbReference type="ARBA" id="ARBA00022679"/>
    </source>
</evidence>
<organism evidence="11 12">
    <name type="scientific">Proteiniclasticum sediminis</name>
    <dbReference type="NCBI Taxonomy" id="2804028"/>
    <lineage>
        <taxon>Bacteria</taxon>
        <taxon>Bacillati</taxon>
        <taxon>Bacillota</taxon>
        <taxon>Clostridia</taxon>
        <taxon>Eubacteriales</taxon>
        <taxon>Clostridiaceae</taxon>
        <taxon>Proteiniclasticum</taxon>
    </lineage>
</organism>
<dbReference type="FunFam" id="3.30.1370.10:FF:000001">
    <property type="entry name" value="Polyribonucleotide nucleotidyltransferase"/>
    <property type="match status" value="1"/>
</dbReference>
<dbReference type="InterPro" id="IPR036345">
    <property type="entry name" value="ExoRNase_PH_dom2_sf"/>
</dbReference>
<evidence type="ECO:0000256" key="6">
    <source>
        <dbReference type="ARBA" id="ARBA00022723"/>
    </source>
</evidence>
<comment type="subcellular location">
    <subcellularLocation>
        <location evidence="1 9">Cytoplasm</location>
    </subcellularLocation>
</comment>
<dbReference type="InterPro" id="IPR036456">
    <property type="entry name" value="PNPase_PH_RNA-bd_sf"/>
</dbReference>
<dbReference type="PIRSF" id="PIRSF005499">
    <property type="entry name" value="PNPase"/>
    <property type="match status" value="1"/>
</dbReference>
<keyword evidence="7 9" id="KW-0460">Magnesium</keyword>
<dbReference type="FunFam" id="2.40.50.140:FF:000023">
    <property type="entry name" value="Polyribonucleotide nucleotidyltransferase"/>
    <property type="match status" value="1"/>
</dbReference>
<dbReference type="InterPro" id="IPR012162">
    <property type="entry name" value="PNPase"/>
</dbReference>
<dbReference type="NCBIfam" id="NF008805">
    <property type="entry name" value="PRK11824.1"/>
    <property type="match status" value="1"/>
</dbReference>
<dbReference type="InterPro" id="IPR001247">
    <property type="entry name" value="ExoRNase_PH_dom1"/>
</dbReference>
<dbReference type="GO" id="GO:0004654">
    <property type="term" value="F:polyribonucleotide nucleotidyltransferase activity"/>
    <property type="evidence" value="ECO:0007669"/>
    <property type="project" value="UniProtKB-UniRule"/>
</dbReference>
<comment type="caution">
    <text evidence="11">The sequence shown here is derived from an EMBL/GenBank/DDBJ whole genome shotgun (WGS) entry which is preliminary data.</text>
</comment>
<dbReference type="NCBIfam" id="TIGR03591">
    <property type="entry name" value="polynuc_phos"/>
    <property type="match status" value="1"/>
</dbReference>
<keyword evidence="12" id="KW-1185">Reference proteome</keyword>
<keyword evidence="5 9" id="KW-0548">Nucleotidyltransferase</keyword>
<dbReference type="EC" id="2.7.7.8" evidence="9"/>
<evidence type="ECO:0000256" key="5">
    <source>
        <dbReference type="ARBA" id="ARBA00022695"/>
    </source>
</evidence>
<feature type="domain" description="S1 motif" evidence="10">
    <location>
        <begin position="621"/>
        <end position="689"/>
    </location>
</feature>
<dbReference type="Pfam" id="PF00575">
    <property type="entry name" value="S1"/>
    <property type="match status" value="1"/>
</dbReference>
<feature type="binding site" evidence="9">
    <location>
        <position position="485"/>
    </location>
    <ligand>
        <name>Mg(2+)</name>
        <dbReference type="ChEBI" id="CHEBI:18420"/>
    </ligand>
</feature>
<comment type="similarity">
    <text evidence="2 9">Belongs to the polyribonucleotide nucleotidyltransferase family.</text>
</comment>
<dbReference type="Pfam" id="PF03726">
    <property type="entry name" value="PNPase"/>
    <property type="match status" value="1"/>
</dbReference>
<keyword evidence="8 9" id="KW-0694">RNA-binding</keyword>
<dbReference type="SMART" id="SM00316">
    <property type="entry name" value="S1"/>
    <property type="match status" value="1"/>
</dbReference>
<keyword evidence="6 9" id="KW-0479">Metal-binding</keyword>
<dbReference type="CDD" id="cd04472">
    <property type="entry name" value="S1_PNPase"/>
    <property type="match status" value="1"/>
</dbReference>
<dbReference type="GO" id="GO:0006396">
    <property type="term" value="P:RNA processing"/>
    <property type="evidence" value="ECO:0007669"/>
    <property type="project" value="InterPro"/>
</dbReference>
<dbReference type="InterPro" id="IPR036612">
    <property type="entry name" value="KH_dom_type_1_sf"/>
</dbReference>
<dbReference type="CDD" id="cd11364">
    <property type="entry name" value="RNase_PH_PNPase_2"/>
    <property type="match status" value="1"/>
</dbReference>
<dbReference type="InterPro" id="IPR012340">
    <property type="entry name" value="NA-bd_OB-fold"/>
</dbReference>
<dbReference type="PROSITE" id="PS50084">
    <property type="entry name" value="KH_TYPE_1"/>
    <property type="match status" value="1"/>
</dbReference>
<dbReference type="Pfam" id="PF00013">
    <property type="entry name" value="KH_1"/>
    <property type="match status" value="1"/>
</dbReference>
<comment type="catalytic activity">
    <reaction evidence="9">
        <text>RNA(n+1) + phosphate = RNA(n) + a ribonucleoside 5'-diphosphate</text>
        <dbReference type="Rhea" id="RHEA:22096"/>
        <dbReference type="Rhea" id="RHEA-COMP:14527"/>
        <dbReference type="Rhea" id="RHEA-COMP:17342"/>
        <dbReference type="ChEBI" id="CHEBI:43474"/>
        <dbReference type="ChEBI" id="CHEBI:57930"/>
        <dbReference type="ChEBI" id="CHEBI:140395"/>
        <dbReference type="EC" id="2.7.7.8"/>
    </reaction>
</comment>
<evidence type="ECO:0000256" key="9">
    <source>
        <dbReference type="HAMAP-Rule" id="MF_01595"/>
    </source>
</evidence>
<dbReference type="SUPFAM" id="SSF54211">
    <property type="entry name" value="Ribosomal protein S5 domain 2-like"/>
    <property type="match status" value="2"/>
</dbReference>
<dbReference type="Pfam" id="PF01138">
    <property type="entry name" value="RNase_PH"/>
    <property type="match status" value="2"/>
</dbReference>
<dbReference type="InterPro" id="IPR027408">
    <property type="entry name" value="PNPase/RNase_PH_dom_sf"/>
</dbReference>
<evidence type="ECO:0000256" key="7">
    <source>
        <dbReference type="ARBA" id="ARBA00022842"/>
    </source>
</evidence>
<feature type="binding site" evidence="9">
    <location>
        <position position="491"/>
    </location>
    <ligand>
        <name>Mg(2+)</name>
        <dbReference type="ChEBI" id="CHEBI:18420"/>
    </ligand>
</feature>
<dbReference type="EMBL" id="JAGSCS010000003">
    <property type="protein sequence ID" value="MBR0575503.1"/>
    <property type="molecule type" value="Genomic_DNA"/>
</dbReference>
<dbReference type="PANTHER" id="PTHR11252:SF0">
    <property type="entry name" value="POLYRIBONUCLEOTIDE NUCLEOTIDYLTRANSFERASE 1, MITOCHONDRIAL"/>
    <property type="match status" value="1"/>
</dbReference>
<name>A0A941HQI3_9CLOT</name>
<dbReference type="InterPro" id="IPR003029">
    <property type="entry name" value="S1_domain"/>
</dbReference>
<dbReference type="Proteomes" id="UP000675379">
    <property type="component" value="Unassembled WGS sequence"/>
</dbReference>
<dbReference type="GO" id="GO:0000287">
    <property type="term" value="F:magnesium ion binding"/>
    <property type="evidence" value="ECO:0007669"/>
    <property type="project" value="UniProtKB-UniRule"/>
</dbReference>
<dbReference type="SUPFAM" id="SSF50249">
    <property type="entry name" value="Nucleic acid-binding proteins"/>
    <property type="match status" value="1"/>
</dbReference>
<dbReference type="GO" id="GO:0005829">
    <property type="term" value="C:cytosol"/>
    <property type="evidence" value="ECO:0007669"/>
    <property type="project" value="TreeGrafter"/>
</dbReference>
<dbReference type="SUPFAM" id="SSF54791">
    <property type="entry name" value="Eukaryotic type KH-domain (KH-domain type I)"/>
    <property type="match status" value="1"/>
</dbReference>
<dbReference type="RefSeq" id="WP_211800023.1">
    <property type="nucleotide sequence ID" value="NZ_JAGSCS010000003.1"/>
</dbReference>
<dbReference type="Gene3D" id="3.30.230.70">
    <property type="entry name" value="GHMP Kinase, N-terminal domain"/>
    <property type="match status" value="2"/>
</dbReference>
<dbReference type="CDD" id="cd11363">
    <property type="entry name" value="RNase_PH_PNPase_1"/>
    <property type="match status" value="1"/>
</dbReference>
<dbReference type="Gene3D" id="2.40.50.140">
    <property type="entry name" value="Nucleic acid-binding proteins"/>
    <property type="match status" value="1"/>
</dbReference>
<evidence type="ECO:0000256" key="8">
    <source>
        <dbReference type="ARBA" id="ARBA00022884"/>
    </source>
</evidence>
<dbReference type="InterPro" id="IPR015848">
    <property type="entry name" value="PNPase_PH_RNA-bd_bac/org-type"/>
</dbReference>
<evidence type="ECO:0000256" key="3">
    <source>
        <dbReference type="ARBA" id="ARBA00022490"/>
    </source>
</evidence>
<dbReference type="SUPFAM" id="SSF55666">
    <property type="entry name" value="Ribonuclease PH domain 2-like"/>
    <property type="match status" value="2"/>
</dbReference>
<dbReference type="PROSITE" id="PS50126">
    <property type="entry name" value="S1"/>
    <property type="match status" value="1"/>
</dbReference>
<protein>
    <recommendedName>
        <fullName evidence="9">Polyribonucleotide nucleotidyltransferase</fullName>
        <ecNumber evidence="9">2.7.7.8</ecNumber>
    </recommendedName>
    <alternativeName>
        <fullName evidence="9">Polynucleotide phosphorylase</fullName>
        <shortName evidence="9">PNPase</shortName>
    </alternativeName>
</protein>
<keyword evidence="4 9" id="KW-0808">Transferase</keyword>
<gene>
    <name evidence="9" type="primary">pnp</name>
    <name evidence="11" type="ORF">KCG48_04020</name>
</gene>
<evidence type="ECO:0000256" key="2">
    <source>
        <dbReference type="ARBA" id="ARBA00007404"/>
    </source>
</evidence>
<dbReference type="CDD" id="cd02393">
    <property type="entry name" value="KH-I_PNPase"/>
    <property type="match status" value="1"/>
</dbReference>
<keyword evidence="3 9" id="KW-0963">Cytoplasm</keyword>
<evidence type="ECO:0000313" key="12">
    <source>
        <dbReference type="Proteomes" id="UP000675379"/>
    </source>
</evidence>
<proteinExistence type="inferred from homology"/>
<dbReference type="InterPro" id="IPR020568">
    <property type="entry name" value="Ribosomal_Su5_D2-typ_SF"/>
</dbReference>
<dbReference type="Gene3D" id="3.30.1370.10">
    <property type="entry name" value="K Homology domain, type 1"/>
    <property type="match status" value="1"/>
</dbReference>
<dbReference type="FunFam" id="3.30.230.70:FF:000001">
    <property type="entry name" value="Polyribonucleotide nucleotidyltransferase"/>
    <property type="match status" value="1"/>
</dbReference>
<evidence type="ECO:0000259" key="10">
    <source>
        <dbReference type="PROSITE" id="PS50126"/>
    </source>
</evidence>
<dbReference type="HAMAP" id="MF_01595">
    <property type="entry name" value="PNPase"/>
    <property type="match status" value="1"/>
</dbReference>
<evidence type="ECO:0000313" key="11">
    <source>
        <dbReference type="EMBL" id="MBR0575503.1"/>
    </source>
</evidence>
<dbReference type="GO" id="GO:0000175">
    <property type="term" value="F:3'-5'-RNA exonuclease activity"/>
    <property type="evidence" value="ECO:0007669"/>
    <property type="project" value="TreeGrafter"/>
</dbReference>
<evidence type="ECO:0000256" key="1">
    <source>
        <dbReference type="ARBA" id="ARBA00004496"/>
    </source>
</evidence>
<accession>A0A941HQI3</accession>
<comment type="cofactor">
    <cofactor evidence="9">
        <name>Mg(2+)</name>
        <dbReference type="ChEBI" id="CHEBI:18420"/>
    </cofactor>
</comment>
<dbReference type="GO" id="GO:0006402">
    <property type="term" value="P:mRNA catabolic process"/>
    <property type="evidence" value="ECO:0007669"/>
    <property type="project" value="UniProtKB-UniRule"/>
</dbReference>
<dbReference type="InterPro" id="IPR004088">
    <property type="entry name" value="KH_dom_type_1"/>
</dbReference>
<dbReference type="SUPFAM" id="SSF46915">
    <property type="entry name" value="Polynucleotide phosphorylase/guanosine pentaphosphate synthase (PNPase/GPSI), domain 3"/>
    <property type="match status" value="1"/>
</dbReference>
<dbReference type="InterPro" id="IPR015847">
    <property type="entry name" value="ExoRNase_PH_dom2"/>
</dbReference>
<dbReference type="SMART" id="SM00322">
    <property type="entry name" value="KH"/>
    <property type="match status" value="1"/>
</dbReference>
<dbReference type="AlphaFoldDB" id="A0A941HQI3"/>
<sequence length="705" mass="76819">MQIKKEIQVAGRSFGVEFGDRGMLSDSAVFMNYGDTVVMVNANASEKPRDGIDFFPLSVEYEERLYSVGKIPGGFIKREGRPSEKAILSGRAVDRPLRPLFPKGYRNDVQVVCTVMSVENDNLPEILAINGASLALLLSSVPYTTPLAAVMVGLVDGELVLNPTSKEREVSKLNLTVCATESRVMMIEAGAYEVDEDTMIKAISFGFEACQPIIAFEKELMAAYGKEKKVPVLYTLDENVENEVRAFAKDLVAEAMHITDKDERSVKMDAVKAAVSAEFDAKYPENKSDIAETLYMLQKETVRDMAILEHKRVDGRAFDQIRNLAAEVALLPRTHGSGLFTRGSTQVLAVATLGAIGDIQILDGVSEEESKRYIHHYNFPSYSVGETRPMRGPGRREIGHGALAEKALEPLVPSEEEFPYTIRVVSEVLSSNGSTSQASVCASTLALMDAGVPLKRPVAGIAMGLFTTDDLSQEEIVTDIQGVEDFFGDMDFKVAGTSEGITAIQVDTKIAGLSPWCIEKAIRDAKTARMEILEVMAGAITAPRPEVSQYAPKIFTITINPDKIREVIGSGGKVINKIIADTGVKIDIDDSGKVFVGGPDIEMVKKAIAIIEGIVKEVVPGEIYLGKVVKLATFGAFVEILPGKEGLVHISKLDSKRVEKVEDVVSMGDEILVKVTEIDQQGRINLSRKDALVEMAKREAEQKSE</sequence>
<dbReference type="GO" id="GO:0003723">
    <property type="term" value="F:RNA binding"/>
    <property type="evidence" value="ECO:0007669"/>
    <property type="project" value="UniProtKB-UniRule"/>
</dbReference>
<dbReference type="PANTHER" id="PTHR11252">
    <property type="entry name" value="POLYRIBONUCLEOTIDE NUCLEOTIDYLTRANSFERASE"/>
    <property type="match status" value="1"/>
</dbReference>
<dbReference type="InterPro" id="IPR004087">
    <property type="entry name" value="KH_dom"/>
</dbReference>